<keyword evidence="5" id="KW-1185">Reference proteome</keyword>
<sequence length="192" mass="21001">MPADVRSVADLIALTASGQRIKYLLFWGHTPARDGRASASCLSQWSAEGFTVDGNRFATAEHYMMWRKAMLFGDTVSAERILAAGHPRDAKLLGGRVTPFDQQVWDAERFAIVVAGNLAKFQQNPGLGTFLAGTGGRVLVEASPTDRIWGIGLTREDPRAENPARWRGLNLLGFALMEVRARLADSAQCSIR</sequence>
<dbReference type="SUPFAM" id="SSF143990">
    <property type="entry name" value="YbiA-like"/>
    <property type="match status" value="1"/>
</dbReference>
<dbReference type="InterPro" id="IPR037238">
    <property type="entry name" value="YbiA-like_sf"/>
</dbReference>
<dbReference type="CDD" id="cd15457">
    <property type="entry name" value="NADAR"/>
    <property type="match status" value="1"/>
</dbReference>
<evidence type="ECO:0000256" key="1">
    <source>
        <dbReference type="ARBA" id="ARBA00000022"/>
    </source>
</evidence>
<dbReference type="Proteomes" id="UP000198415">
    <property type="component" value="Unassembled WGS sequence"/>
</dbReference>
<dbReference type="NCBIfam" id="TIGR02464">
    <property type="entry name" value="ribofla_fusion"/>
    <property type="match status" value="1"/>
</dbReference>
<reference evidence="4 5" key="1">
    <citation type="submission" date="2017-06" db="EMBL/GenBank/DDBJ databases">
        <authorList>
            <person name="Kim H.J."/>
            <person name="Triplett B.A."/>
        </authorList>
    </citation>
    <scope>NUCLEOTIDE SEQUENCE [LARGE SCALE GENOMIC DNA]</scope>
    <source>
        <strain evidence="4 5">DSM 43151</strain>
    </source>
</reference>
<comment type="catalytic activity">
    <reaction evidence="1">
        <text>5-amino-6-(5-phospho-D-ribosylamino)uracil + H2O = 5,6-diaminouracil + D-ribose 5-phosphate</text>
        <dbReference type="Rhea" id="RHEA:55020"/>
        <dbReference type="ChEBI" id="CHEBI:15377"/>
        <dbReference type="ChEBI" id="CHEBI:46252"/>
        <dbReference type="ChEBI" id="CHEBI:58453"/>
        <dbReference type="ChEBI" id="CHEBI:78346"/>
    </reaction>
</comment>
<accession>A0A239DX28</accession>
<evidence type="ECO:0000259" key="3">
    <source>
        <dbReference type="Pfam" id="PF08719"/>
    </source>
</evidence>
<dbReference type="AlphaFoldDB" id="A0A239DX28"/>
<gene>
    <name evidence="4" type="ORF">SAMN06264365_114131</name>
</gene>
<dbReference type="InterPro" id="IPR012816">
    <property type="entry name" value="NADAR"/>
</dbReference>
<dbReference type="RefSeq" id="WP_089296654.1">
    <property type="nucleotide sequence ID" value="NZ_BOMU01000070.1"/>
</dbReference>
<organism evidence="4 5">
    <name type="scientific">Actinoplanes regularis</name>
    <dbReference type="NCBI Taxonomy" id="52697"/>
    <lineage>
        <taxon>Bacteria</taxon>
        <taxon>Bacillati</taxon>
        <taxon>Actinomycetota</taxon>
        <taxon>Actinomycetes</taxon>
        <taxon>Micromonosporales</taxon>
        <taxon>Micromonosporaceae</taxon>
        <taxon>Actinoplanes</taxon>
    </lineage>
</organism>
<feature type="domain" description="NADAR" evidence="3">
    <location>
        <begin position="26"/>
        <end position="183"/>
    </location>
</feature>
<name>A0A239DX28_9ACTN</name>
<evidence type="ECO:0000313" key="4">
    <source>
        <dbReference type="EMBL" id="SNS36711.1"/>
    </source>
</evidence>
<dbReference type="Pfam" id="PF08719">
    <property type="entry name" value="NADAR"/>
    <property type="match status" value="1"/>
</dbReference>
<comment type="catalytic activity">
    <reaction evidence="2">
        <text>2,5-diamino-6-hydroxy-4-(5-phosphoribosylamino)-pyrimidine + H2O = 2,5,6-triamino-4-hydroxypyrimidine + D-ribose 5-phosphate</text>
        <dbReference type="Rhea" id="RHEA:23436"/>
        <dbReference type="ChEBI" id="CHEBI:15377"/>
        <dbReference type="ChEBI" id="CHEBI:58614"/>
        <dbReference type="ChEBI" id="CHEBI:78346"/>
        <dbReference type="ChEBI" id="CHEBI:137796"/>
    </reaction>
</comment>
<protein>
    <recommendedName>
        <fullName evidence="3">NADAR domain-containing protein</fullName>
    </recommendedName>
</protein>
<proteinExistence type="predicted"/>
<dbReference type="OrthoDB" id="67297at2"/>
<dbReference type="EMBL" id="FZNR01000014">
    <property type="protein sequence ID" value="SNS36711.1"/>
    <property type="molecule type" value="Genomic_DNA"/>
</dbReference>
<evidence type="ECO:0000256" key="2">
    <source>
        <dbReference type="ARBA" id="ARBA00000751"/>
    </source>
</evidence>
<dbReference type="Gene3D" id="1.10.357.40">
    <property type="entry name" value="YbiA-like"/>
    <property type="match status" value="1"/>
</dbReference>
<evidence type="ECO:0000313" key="5">
    <source>
        <dbReference type="Proteomes" id="UP000198415"/>
    </source>
</evidence>